<proteinExistence type="predicted"/>
<dbReference type="PIRSF" id="PIRSF026760">
    <property type="entry name" value="UCP026760"/>
    <property type="match status" value="1"/>
</dbReference>
<comment type="caution">
    <text evidence="3">The sequence shown here is derived from an EMBL/GenBank/DDBJ whole genome shotgun (WGS) entry which is preliminary data.</text>
</comment>
<dbReference type="EMBL" id="LBGP01000013">
    <property type="protein sequence ID" value="KQB00971.1"/>
    <property type="molecule type" value="Genomic_DNA"/>
</dbReference>
<evidence type="ECO:0000259" key="1">
    <source>
        <dbReference type="Pfam" id="PF07755"/>
    </source>
</evidence>
<organism evidence="3 4">
    <name type="scientific">Vibrio metoecus</name>
    <dbReference type="NCBI Taxonomy" id="1481663"/>
    <lineage>
        <taxon>Bacteria</taxon>
        <taxon>Pseudomonadati</taxon>
        <taxon>Pseudomonadota</taxon>
        <taxon>Gammaproteobacteria</taxon>
        <taxon>Vibrionales</taxon>
        <taxon>Vibrionaceae</taxon>
        <taxon>Vibrio</taxon>
    </lineage>
</organism>
<dbReference type="InterPro" id="IPR035402">
    <property type="entry name" value="DgcN-like_N"/>
</dbReference>
<dbReference type="PANTHER" id="PTHR40690:SF1">
    <property type="entry name" value="DUF1611 DOMAIN-CONTAINING PROTEIN"/>
    <property type="match status" value="1"/>
</dbReference>
<feature type="domain" description="D-glutamate N-acetyltransferase-like N-terminal" evidence="2">
    <location>
        <begin position="67"/>
        <end position="164"/>
    </location>
</feature>
<reference evidence="3 4" key="1">
    <citation type="journal article" date="2015" name="Genome Biol. Evol.">
        <title>The Dynamics of Genetic Interactions between Vibrio metoecus and Vibrio cholerae, Two Close Relatives Co-Occurring in the Environment.</title>
        <authorList>
            <person name="Orata F.D."/>
            <person name="Kirchberger P.C."/>
            <person name="Meheust R."/>
            <person name="Barlow E.J."/>
            <person name="Tarr C.L."/>
            <person name="Boucher Y."/>
        </authorList>
    </citation>
    <scope>NUCLEOTIDE SEQUENCE [LARGE SCALE GENOMIC DNA]</scope>
    <source>
        <strain evidence="3 4">YB5B04</strain>
    </source>
</reference>
<evidence type="ECO:0000313" key="3">
    <source>
        <dbReference type="EMBL" id="KQB00971.1"/>
    </source>
</evidence>
<dbReference type="InterPro" id="IPR035086">
    <property type="entry name" value="DgcN-like_C"/>
</dbReference>
<name>A0A0N8VAE5_VIBMT</name>
<dbReference type="Pfam" id="PF17396">
    <property type="entry name" value="DUF1611_N"/>
    <property type="match status" value="1"/>
</dbReference>
<dbReference type="RefSeq" id="WP_055064756.1">
    <property type="nucleotide sequence ID" value="NZ_LBGP01000013.1"/>
</dbReference>
<dbReference type="SUPFAM" id="SSF52540">
    <property type="entry name" value="P-loop containing nucleoside triphosphate hydrolases"/>
    <property type="match status" value="1"/>
</dbReference>
<evidence type="ECO:0000313" key="4">
    <source>
        <dbReference type="Proteomes" id="UP000050491"/>
    </source>
</evidence>
<protein>
    <submittedName>
        <fullName evidence="3">EBNA-1 nuclear protein</fullName>
    </submittedName>
</protein>
<dbReference type="Proteomes" id="UP000050491">
    <property type="component" value="Unassembled WGS sequence"/>
</dbReference>
<dbReference type="OrthoDB" id="9778498at2"/>
<dbReference type="Gene3D" id="3.40.50.720">
    <property type="entry name" value="NAD(P)-binding Rossmann-like Domain"/>
    <property type="match status" value="1"/>
</dbReference>
<dbReference type="PATRIC" id="fig|1481663.12.peg.848"/>
<sequence>MSSTTRKMSTSQYLQGASLPQSNLFPQQRETAIVYCEGYFGENTGKTANGLIRESNRFNIMSIIDSTKAGQDSGLYLNGIENGIPICSSLSQAISISECIPEYFIYGLAPDSGHLTLIERQLIHKAMRLGMNIVIGLHEFLNEDPEFVETAKKHHVKIVDIRKPRPTKDLKIFSNRIQNVLCPRILVMGTDCAIGKRTTALALTRMLKNSGLNAVMIATGQTGLIQGSSYGVALDAVPSQYCVGELEAVIVEAYENEKPDVIVIEGQGALSHPSFCTSASIIRGSQPTAIILQHSPMRVYLSGSEEYLMPELGAEIDLIEHFSGAPVIGITLNNTGMDEHSIRETIFEYSNKYQVPVTELFTLPNDVLVDMVLDRFPELDVV</sequence>
<feature type="domain" description="D-glutamate N-acetyltransferase-like C-terminal" evidence="1">
    <location>
        <begin position="172"/>
        <end position="366"/>
    </location>
</feature>
<accession>A0A0N8VAE5</accession>
<dbReference type="Pfam" id="PF07755">
    <property type="entry name" value="DUF1611"/>
    <property type="match status" value="1"/>
</dbReference>
<gene>
    <name evidence="3" type="ORF">XV92_10390</name>
</gene>
<dbReference type="PANTHER" id="PTHR40690">
    <property type="entry name" value="GLL3100 PROTEIN"/>
    <property type="match status" value="1"/>
</dbReference>
<dbReference type="AlphaFoldDB" id="A0A0N8VAE5"/>
<dbReference type="InterPro" id="IPR027417">
    <property type="entry name" value="P-loop_NTPase"/>
</dbReference>
<dbReference type="InterPro" id="IPR011669">
    <property type="entry name" value="DgcN-like"/>
</dbReference>
<dbReference type="Gene3D" id="3.40.50.300">
    <property type="entry name" value="P-loop containing nucleotide triphosphate hydrolases"/>
    <property type="match status" value="1"/>
</dbReference>
<evidence type="ECO:0000259" key="2">
    <source>
        <dbReference type="Pfam" id="PF17396"/>
    </source>
</evidence>